<dbReference type="Pfam" id="PF00106">
    <property type="entry name" value="adh_short"/>
    <property type="match status" value="1"/>
</dbReference>
<dbReference type="Gene3D" id="3.40.50.720">
    <property type="entry name" value="NAD(P)-binding Rossmann-like Domain"/>
    <property type="match status" value="1"/>
</dbReference>
<dbReference type="SUPFAM" id="SSF51735">
    <property type="entry name" value="NAD(P)-binding Rossmann-fold domains"/>
    <property type="match status" value="1"/>
</dbReference>
<gene>
    <name evidence="2" type="ORF">CTEN210_09643</name>
</gene>
<dbReference type="InterPro" id="IPR036291">
    <property type="entry name" value="NAD(P)-bd_dom_sf"/>
</dbReference>
<organism evidence="2 3">
    <name type="scientific">Chaetoceros tenuissimus</name>
    <dbReference type="NCBI Taxonomy" id="426638"/>
    <lineage>
        <taxon>Eukaryota</taxon>
        <taxon>Sar</taxon>
        <taxon>Stramenopiles</taxon>
        <taxon>Ochrophyta</taxon>
        <taxon>Bacillariophyta</taxon>
        <taxon>Coscinodiscophyceae</taxon>
        <taxon>Chaetocerotophycidae</taxon>
        <taxon>Chaetocerotales</taxon>
        <taxon>Chaetocerotaceae</taxon>
        <taxon>Chaetoceros</taxon>
    </lineage>
</organism>
<protein>
    <submittedName>
        <fullName evidence="2">NAD(P)-binding protein</fullName>
    </submittedName>
</protein>
<dbReference type="Proteomes" id="UP001054902">
    <property type="component" value="Unassembled WGS sequence"/>
</dbReference>
<sequence length="329" mass="36184">MPTPIRCDHKLFDKDLQGQVIIVTGANSGCGLETTRQLYKQGATVILACRNEQRAKNAVEDVSTSCPDSKGKLVYLHLDLSDLSSVRTFEKDFTSQYNRLDVLVNNAGIMACPYGKTKDGFEMQFGCNHLAHFLLFQLMAPILIQTAEDTGKPSRFVSLSSCAASAMIGTGYATIDFDDLNSEEKKYDKGAAYQQSKLCNYLLAVEASKKFASSKLISASVHPGWVLSNLDQHLVPTNFFGDLIRNLFRKLFQFSGDMISAQDGAQSTLFCVLNDAENMESGGFYSQFGVYKDKEAKAGGWPLKLPNPNVADDTASKLWEVSEKLVAES</sequence>
<evidence type="ECO:0000313" key="2">
    <source>
        <dbReference type="EMBL" id="GFH53167.1"/>
    </source>
</evidence>
<evidence type="ECO:0000256" key="1">
    <source>
        <dbReference type="ARBA" id="ARBA00023002"/>
    </source>
</evidence>
<dbReference type="AlphaFoldDB" id="A0AAD3CW66"/>
<dbReference type="PANTHER" id="PTHR43157:SF31">
    <property type="entry name" value="PHOSPHATIDYLINOSITOL-GLYCAN BIOSYNTHESIS CLASS F PROTEIN"/>
    <property type="match status" value="1"/>
</dbReference>
<dbReference type="PRINTS" id="PR00081">
    <property type="entry name" value="GDHRDH"/>
</dbReference>
<comment type="caution">
    <text evidence="2">The sequence shown here is derived from an EMBL/GenBank/DDBJ whole genome shotgun (WGS) entry which is preliminary data.</text>
</comment>
<reference evidence="2 3" key="1">
    <citation type="journal article" date="2021" name="Sci. Rep.">
        <title>The genome of the diatom Chaetoceros tenuissimus carries an ancient integrated fragment of an extant virus.</title>
        <authorList>
            <person name="Hongo Y."/>
            <person name="Kimura K."/>
            <person name="Takaki Y."/>
            <person name="Yoshida Y."/>
            <person name="Baba S."/>
            <person name="Kobayashi G."/>
            <person name="Nagasaki K."/>
            <person name="Hano T."/>
            <person name="Tomaru Y."/>
        </authorList>
    </citation>
    <scope>NUCLEOTIDE SEQUENCE [LARGE SCALE GENOMIC DNA]</scope>
    <source>
        <strain evidence="2 3">NIES-3715</strain>
    </source>
</reference>
<dbReference type="InterPro" id="IPR002347">
    <property type="entry name" value="SDR_fam"/>
</dbReference>
<dbReference type="GO" id="GO:0016491">
    <property type="term" value="F:oxidoreductase activity"/>
    <property type="evidence" value="ECO:0007669"/>
    <property type="project" value="UniProtKB-KW"/>
</dbReference>
<evidence type="ECO:0000313" key="3">
    <source>
        <dbReference type="Proteomes" id="UP001054902"/>
    </source>
</evidence>
<keyword evidence="1" id="KW-0560">Oxidoreductase</keyword>
<proteinExistence type="predicted"/>
<accession>A0AAD3CW66</accession>
<keyword evidence="3" id="KW-1185">Reference proteome</keyword>
<dbReference type="PANTHER" id="PTHR43157">
    <property type="entry name" value="PHOSPHATIDYLINOSITOL-GLYCAN BIOSYNTHESIS CLASS F PROTEIN-RELATED"/>
    <property type="match status" value="1"/>
</dbReference>
<name>A0AAD3CW66_9STRA</name>
<dbReference type="EMBL" id="BLLK01000046">
    <property type="protein sequence ID" value="GFH53167.1"/>
    <property type="molecule type" value="Genomic_DNA"/>
</dbReference>